<feature type="transmembrane region" description="Helical" evidence="1">
    <location>
        <begin position="131"/>
        <end position="149"/>
    </location>
</feature>
<evidence type="ECO:0000313" key="4">
    <source>
        <dbReference type="Proteomes" id="UP001144205"/>
    </source>
</evidence>
<organism evidence="3 4">
    <name type="scientific">Sinisalibacter aestuarii</name>
    <dbReference type="NCBI Taxonomy" id="2949426"/>
    <lineage>
        <taxon>Bacteria</taxon>
        <taxon>Pseudomonadati</taxon>
        <taxon>Pseudomonadota</taxon>
        <taxon>Alphaproteobacteria</taxon>
        <taxon>Rhodobacterales</taxon>
        <taxon>Roseobacteraceae</taxon>
        <taxon>Sinisalibacter</taxon>
    </lineage>
</organism>
<keyword evidence="1" id="KW-0472">Membrane</keyword>
<accession>A0ABQ5LU59</accession>
<dbReference type="SUPFAM" id="SSF103481">
    <property type="entry name" value="Multidrug resistance efflux transporter EmrE"/>
    <property type="match status" value="2"/>
</dbReference>
<proteinExistence type="predicted"/>
<dbReference type="RefSeq" id="WP_281842546.1">
    <property type="nucleotide sequence ID" value="NZ_BROH01000006.1"/>
</dbReference>
<feature type="transmembrane region" description="Helical" evidence="1">
    <location>
        <begin position="215"/>
        <end position="234"/>
    </location>
</feature>
<dbReference type="InterPro" id="IPR000620">
    <property type="entry name" value="EamA_dom"/>
</dbReference>
<feature type="transmembrane region" description="Helical" evidence="1">
    <location>
        <begin position="155"/>
        <end position="172"/>
    </location>
</feature>
<dbReference type="PANTHER" id="PTHR22911:SF103">
    <property type="entry name" value="BLR2811 PROTEIN"/>
    <property type="match status" value="1"/>
</dbReference>
<keyword evidence="4" id="KW-1185">Reference proteome</keyword>
<keyword evidence="1" id="KW-1133">Transmembrane helix</keyword>
<dbReference type="Pfam" id="PF00892">
    <property type="entry name" value="EamA"/>
    <property type="match status" value="1"/>
</dbReference>
<sequence>MTQALIRSDNLRGAGLMIVAMAAFTFNDTTIKSLAGSLPLAQTIFLRGLISTGLMVGVAWWMGGLRLRLPRRDWGLILIRSFADLGATFLFLGALFYMPLANLTAILQALPLSVALGAALFFHEPLGWRRLLAIAIGFIGVLLIVRPGADGFNTYALWGLGAVGFVTLRDLAARRLSRETPSVMAALVGAAVITLAAGVATLVDGWAPVEAVSGGKLVLAGLFILAGYLASVAVMRVGEIGFTAPFRYTGLLWALVLGWLVFDEWPDGITLIGAGIVVATGIFTLYREELAARRMRRASVAR</sequence>
<dbReference type="Proteomes" id="UP001144205">
    <property type="component" value="Unassembled WGS sequence"/>
</dbReference>
<dbReference type="EMBL" id="BROH01000006">
    <property type="protein sequence ID" value="GKY88508.1"/>
    <property type="molecule type" value="Genomic_DNA"/>
</dbReference>
<gene>
    <name evidence="3" type="ORF">STA1M1_23770</name>
</gene>
<feature type="transmembrane region" description="Helical" evidence="1">
    <location>
        <begin position="246"/>
        <end position="262"/>
    </location>
</feature>
<feature type="transmembrane region" description="Helical" evidence="1">
    <location>
        <begin position="103"/>
        <end position="122"/>
    </location>
</feature>
<comment type="caution">
    <text evidence="3">The sequence shown here is derived from an EMBL/GenBank/DDBJ whole genome shotgun (WGS) entry which is preliminary data.</text>
</comment>
<feature type="transmembrane region" description="Helical" evidence="1">
    <location>
        <begin position="268"/>
        <end position="286"/>
    </location>
</feature>
<dbReference type="InterPro" id="IPR037185">
    <property type="entry name" value="EmrE-like"/>
</dbReference>
<dbReference type="PANTHER" id="PTHR22911">
    <property type="entry name" value="ACYL-MALONYL CONDENSING ENZYME-RELATED"/>
    <property type="match status" value="1"/>
</dbReference>
<feature type="domain" description="EamA" evidence="2">
    <location>
        <begin position="12"/>
        <end position="145"/>
    </location>
</feature>
<feature type="transmembrane region" description="Helical" evidence="1">
    <location>
        <begin position="74"/>
        <end position="97"/>
    </location>
</feature>
<protein>
    <submittedName>
        <fullName evidence="3">Membrane protein</fullName>
    </submittedName>
</protein>
<evidence type="ECO:0000259" key="2">
    <source>
        <dbReference type="Pfam" id="PF00892"/>
    </source>
</evidence>
<evidence type="ECO:0000256" key="1">
    <source>
        <dbReference type="SAM" id="Phobius"/>
    </source>
</evidence>
<evidence type="ECO:0000313" key="3">
    <source>
        <dbReference type="EMBL" id="GKY88508.1"/>
    </source>
</evidence>
<feature type="transmembrane region" description="Helical" evidence="1">
    <location>
        <begin position="184"/>
        <end position="203"/>
    </location>
</feature>
<keyword evidence="1" id="KW-0812">Transmembrane</keyword>
<name>A0ABQ5LU59_9RHOB</name>
<feature type="transmembrane region" description="Helical" evidence="1">
    <location>
        <begin position="44"/>
        <end position="62"/>
    </location>
</feature>
<reference evidence="3" key="1">
    <citation type="journal article" date="2023" name="Int. J. Syst. Evol. Microbiol.">
        <title>Sinisalibacter aestuarii sp. nov., isolated from estuarine sediment of the Arakawa River.</title>
        <authorList>
            <person name="Arafat S.T."/>
            <person name="Hirano S."/>
            <person name="Sato A."/>
            <person name="Takeuchi K."/>
            <person name="Yasuda T."/>
            <person name="Terahara T."/>
            <person name="Hamada M."/>
            <person name="Kobayashi T."/>
        </authorList>
    </citation>
    <scope>NUCLEOTIDE SEQUENCE</scope>
    <source>
        <strain evidence="3">B-399</strain>
    </source>
</reference>